<dbReference type="KEGG" id="mint:C7M51_03334"/>
<protein>
    <submittedName>
        <fullName evidence="4">Uncharacterized protein</fullName>
    </submittedName>
</protein>
<feature type="chain" id="PRO_5027114583" evidence="1">
    <location>
        <begin position="21"/>
        <end position="346"/>
    </location>
</feature>
<dbReference type="InterPro" id="IPR051934">
    <property type="entry name" value="Phage_Tail_Fiber_Structural"/>
</dbReference>
<dbReference type="AlphaFoldDB" id="A0A6P1Q312"/>
<gene>
    <name evidence="4" type="ORF">C7M51_03334</name>
</gene>
<evidence type="ECO:0000259" key="3">
    <source>
        <dbReference type="Pfam" id="PF12571"/>
    </source>
</evidence>
<feature type="signal peptide" evidence="1">
    <location>
        <begin position="1"/>
        <end position="20"/>
    </location>
</feature>
<sequence length="346" mass="37319">MATKYFALLTNIGAAKLANATALGAQVEITQMAVGDGNGALPTPNPAQTALTHELRRAQLNMLTIDPVNTNQIIAEQVIPEDVGGWWIREIGLFDKDGDMIAVANCAETYKPQLQEGSGRVQVIRVILIVSSTEAVTLKIDPSVVLATRKYVDDAVIEVKAYVDKQLAAHVAAADPHTQYLLESDIDKYIPVGFPLPWPAATPPTGWLKCNGSVFDKAKYPKLAAVYSSGALPDLRGEFLRGWDDGRGVDAGREMLSAQGDAIRNITGGFGQQRVNSEINAIIDVQSVSGAFYGDKGVRNNISTALSWDNSRIIRQDVLFSAANVVPTASENRPRNIAFNYIVRAA</sequence>
<dbReference type="EMBL" id="CP028271">
    <property type="protein sequence ID" value="QHM72993.1"/>
    <property type="molecule type" value="Genomic_DNA"/>
</dbReference>
<keyword evidence="1" id="KW-0732">Signal</keyword>
<dbReference type="SUPFAM" id="SSF88874">
    <property type="entry name" value="Receptor-binding domain of short tail fibre protein gp12"/>
    <property type="match status" value="1"/>
</dbReference>
<name>A0A6P1Q312_9GAMM</name>
<evidence type="ECO:0000256" key="1">
    <source>
        <dbReference type="SAM" id="SignalP"/>
    </source>
</evidence>
<dbReference type="RefSeq" id="WP_160622709.1">
    <property type="nucleotide sequence ID" value="NZ_CP028271.1"/>
</dbReference>
<dbReference type="InterPro" id="IPR037053">
    <property type="entry name" value="Phage_tail_collar_dom_sf"/>
</dbReference>
<accession>A0A6P1Q312</accession>
<dbReference type="Pfam" id="PF12571">
    <property type="entry name" value="Phage_tail_fib"/>
    <property type="match status" value="1"/>
</dbReference>
<evidence type="ECO:0000313" key="4">
    <source>
        <dbReference type="EMBL" id="QHM72993.1"/>
    </source>
</evidence>
<dbReference type="InterPro" id="IPR011083">
    <property type="entry name" value="Phage_tail_collar_dom"/>
</dbReference>
<dbReference type="PANTHER" id="PTHR35191">
    <property type="entry name" value="PROPHAGE SIDE TAIL FIBER PROTEIN HOMOLOG STFQ-RELATED"/>
    <property type="match status" value="1"/>
</dbReference>
<dbReference type="InterPro" id="IPR022225">
    <property type="entry name" value="Phage_tail_fibre_N"/>
</dbReference>
<dbReference type="Proteomes" id="UP000464053">
    <property type="component" value="Chromosome"/>
</dbReference>
<dbReference type="Pfam" id="PF07484">
    <property type="entry name" value="Collar"/>
    <property type="match status" value="1"/>
</dbReference>
<keyword evidence="5" id="KW-1185">Reference proteome</keyword>
<proteinExistence type="predicted"/>
<evidence type="ECO:0000259" key="2">
    <source>
        <dbReference type="Pfam" id="PF07484"/>
    </source>
</evidence>
<feature type="domain" description="Phage tail fibre protein N-terminal" evidence="3">
    <location>
        <begin position="1"/>
        <end position="150"/>
    </location>
</feature>
<dbReference type="Gene3D" id="3.90.1340.10">
    <property type="entry name" value="Phage tail collar domain"/>
    <property type="match status" value="1"/>
</dbReference>
<dbReference type="PANTHER" id="PTHR35191:SF1">
    <property type="entry name" value="PROPHAGE SIDE TAIL FIBER PROTEIN HOMOLOG STFQ-RELATED"/>
    <property type="match status" value="1"/>
</dbReference>
<evidence type="ECO:0000313" key="5">
    <source>
        <dbReference type="Proteomes" id="UP000464053"/>
    </source>
</evidence>
<dbReference type="OrthoDB" id="9810174at2"/>
<feature type="domain" description="Phage tail collar" evidence="2">
    <location>
        <begin position="193"/>
        <end position="240"/>
    </location>
</feature>
<reference evidence="4 5" key="1">
    <citation type="submission" date="2018-03" db="EMBL/GenBank/DDBJ databases">
        <title>Pantoea intestinalis SRCM103226 isolated form the mealworm.</title>
        <authorList>
            <person name="Jeong D.-Y."/>
            <person name="Kim J.W."/>
        </authorList>
    </citation>
    <scope>NUCLEOTIDE SEQUENCE [LARGE SCALE GENOMIC DNA]</scope>
    <source>
        <strain evidence="4 5">SRCM103226</strain>
    </source>
</reference>
<organism evidence="4 5">
    <name type="scientific">Mixta intestinalis</name>
    <dbReference type="NCBI Taxonomy" id="1615494"/>
    <lineage>
        <taxon>Bacteria</taxon>
        <taxon>Pseudomonadati</taxon>
        <taxon>Pseudomonadota</taxon>
        <taxon>Gammaproteobacteria</taxon>
        <taxon>Enterobacterales</taxon>
        <taxon>Erwiniaceae</taxon>
        <taxon>Mixta</taxon>
    </lineage>
</organism>